<organism evidence="1 2">
    <name type="scientific">Picrophilus torridus (strain ATCC 700027 / DSM 9790 / JCM 10055 / NBRC 100828 / KAW 2/3)</name>
    <dbReference type="NCBI Taxonomy" id="1122961"/>
    <lineage>
        <taxon>Archaea</taxon>
        <taxon>Methanobacteriati</taxon>
        <taxon>Thermoplasmatota</taxon>
        <taxon>Thermoplasmata</taxon>
        <taxon>Thermoplasmatales</taxon>
        <taxon>Picrophilaceae</taxon>
        <taxon>Picrophilus</taxon>
    </lineage>
</organism>
<dbReference type="PATRIC" id="fig|263820.9.peg.992"/>
<dbReference type="InterPro" id="IPR029045">
    <property type="entry name" value="ClpP/crotonase-like_dom_sf"/>
</dbReference>
<dbReference type="HOGENOM" id="CLU_009834_7_6_2"/>
<dbReference type="GO" id="GO:0006635">
    <property type="term" value="P:fatty acid beta-oxidation"/>
    <property type="evidence" value="ECO:0007669"/>
    <property type="project" value="TreeGrafter"/>
</dbReference>
<dbReference type="GeneID" id="2844182"/>
<dbReference type="EMBL" id="AE017261">
    <property type="protein sequence ID" value="AAT43539.1"/>
    <property type="molecule type" value="Genomic_DNA"/>
</dbReference>
<dbReference type="PANTHER" id="PTHR11941">
    <property type="entry name" value="ENOYL-COA HYDRATASE-RELATED"/>
    <property type="match status" value="1"/>
</dbReference>
<dbReference type="eggNOG" id="arCOG00239">
    <property type="taxonomic scope" value="Archaea"/>
</dbReference>
<dbReference type="STRING" id="263820.PTO0954"/>
<dbReference type="Pfam" id="PF00378">
    <property type="entry name" value="ECH_1"/>
    <property type="match status" value="1"/>
</dbReference>
<dbReference type="OrthoDB" id="27846at2157"/>
<dbReference type="Proteomes" id="UP000000438">
    <property type="component" value="Chromosome"/>
</dbReference>
<dbReference type="Gene3D" id="3.90.226.10">
    <property type="entry name" value="2-enoyl-CoA Hydratase, Chain A, domain 1"/>
    <property type="match status" value="1"/>
</dbReference>
<dbReference type="InParanoid" id="Q6L0G3"/>
<proteinExistence type="predicted"/>
<gene>
    <name evidence="1" type="ordered locus">PTO0954</name>
</gene>
<dbReference type="SUPFAM" id="SSF52096">
    <property type="entry name" value="ClpP/crotonase"/>
    <property type="match status" value="1"/>
</dbReference>
<dbReference type="FunCoup" id="Q6L0G3">
    <property type="interactions" value="186"/>
</dbReference>
<dbReference type="KEGG" id="pto:PTO0954"/>
<reference evidence="1 2" key="1">
    <citation type="journal article" date="2004" name="Proc. Natl. Acad. Sci. U.S.A.">
        <title>Genome sequence of Picrophilus torridus and its implications for life around pH 0.</title>
        <authorList>
            <person name="Futterer O."/>
            <person name="Angelov A."/>
            <person name="Liesegang H."/>
            <person name="Gottschalk G."/>
            <person name="Schleper C."/>
            <person name="Schepers B."/>
            <person name="Dock C."/>
            <person name="Antranikian G."/>
            <person name="Liebl W."/>
        </authorList>
    </citation>
    <scope>NUCLEOTIDE SEQUENCE [LARGE SCALE GENOMIC DNA]</scope>
    <source>
        <strain evidence="2">ATCC 700027 / DSM 9790 / JCM 10055 / NBRC 100828</strain>
    </source>
</reference>
<dbReference type="PaxDb" id="263820-PTO0954"/>
<dbReference type="RefSeq" id="WP_011177755.1">
    <property type="nucleotide sequence ID" value="NC_005877.1"/>
</dbReference>
<evidence type="ECO:0000313" key="1">
    <source>
        <dbReference type="EMBL" id="AAT43539.1"/>
    </source>
</evidence>
<sequence>MIIDENDEYLIIRMDNGLNTLDVDAIKEITDNISKRKPTIITGNDKAFSAGANVKKFLGLSKSDAYNISRQAHEMLLKITGNSMPVIAAIKGYALGGGFELALACDLRFADLDAKFGFPEIKLGIIPGWGGTQRLKPLIGETRAMEMILTGKIIDSNQAFSLGILNYIGGDYMNRAIDMASSIYNKSHEAVSAIKYLLRQGSLDLEMERFAGLFDEYNSKEGINAFLEKREPKFNLND</sequence>
<dbReference type="GO" id="GO:0003824">
    <property type="term" value="F:catalytic activity"/>
    <property type="evidence" value="ECO:0007669"/>
    <property type="project" value="UniProtKB-ARBA"/>
</dbReference>
<dbReference type="AlphaFoldDB" id="Q6L0G3"/>
<protein>
    <submittedName>
        <fullName evidence="1">Enoyl-CoA hydratase/isomerase family</fullName>
    </submittedName>
</protein>
<dbReference type="PANTHER" id="PTHR11941:SF54">
    <property type="entry name" value="ENOYL-COA HYDRATASE, MITOCHONDRIAL"/>
    <property type="match status" value="1"/>
</dbReference>
<evidence type="ECO:0000313" key="2">
    <source>
        <dbReference type="Proteomes" id="UP000000438"/>
    </source>
</evidence>
<name>Q6L0G3_PICTO</name>
<accession>Q6L0G3</accession>
<dbReference type="InterPro" id="IPR001753">
    <property type="entry name" value="Enoyl-CoA_hydra/iso"/>
</dbReference>
<dbReference type="CDD" id="cd06558">
    <property type="entry name" value="crotonase-like"/>
    <property type="match status" value="1"/>
</dbReference>